<keyword evidence="9" id="KW-0067">ATP-binding</keyword>
<comment type="similarity">
    <text evidence="3 14">Belongs to the pyruvate kinase family.</text>
</comment>
<dbReference type="NCBIfam" id="NF004491">
    <property type="entry name" value="PRK05826.1"/>
    <property type="match status" value="1"/>
</dbReference>
<dbReference type="InterPro" id="IPR018209">
    <property type="entry name" value="Pyrv_Knase_AS"/>
</dbReference>
<dbReference type="SUPFAM" id="SSF52935">
    <property type="entry name" value="PK C-terminal domain-like"/>
    <property type="match status" value="1"/>
</dbReference>
<dbReference type="PROSITE" id="PS00110">
    <property type="entry name" value="PYRUVATE_KINASE"/>
    <property type="match status" value="1"/>
</dbReference>
<dbReference type="GO" id="GO:0016301">
    <property type="term" value="F:kinase activity"/>
    <property type="evidence" value="ECO:0007669"/>
    <property type="project" value="UniProtKB-KW"/>
</dbReference>
<dbReference type="InterPro" id="IPR036918">
    <property type="entry name" value="Pyrv_Knase_C_sf"/>
</dbReference>
<proteinExistence type="inferred from homology"/>
<evidence type="ECO:0000256" key="8">
    <source>
        <dbReference type="ARBA" id="ARBA00022777"/>
    </source>
</evidence>
<dbReference type="Proteomes" id="UP000237819">
    <property type="component" value="Unassembled WGS sequence"/>
</dbReference>
<gene>
    <name evidence="17" type="primary">pyk</name>
    <name evidence="17" type="ORF">C5Y93_24885</name>
</gene>
<dbReference type="InterPro" id="IPR040442">
    <property type="entry name" value="Pyrv_kinase-like_dom_sf"/>
</dbReference>
<dbReference type="InterPro" id="IPR011037">
    <property type="entry name" value="Pyrv_Knase-like_insert_dom_sf"/>
</dbReference>
<keyword evidence="8 14" id="KW-0418">Kinase</keyword>
<dbReference type="UniPathway" id="UPA00109">
    <property type="reaction ID" value="UER00188"/>
</dbReference>
<evidence type="ECO:0000256" key="3">
    <source>
        <dbReference type="ARBA" id="ARBA00008663"/>
    </source>
</evidence>
<reference evidence="17 18" key="1">
    <citation type="submission" date="2018-02" db="EMBL/GenBank/DDBJ databases">
        <title>Comparative genomes isolates from brazilian mangrove.</title>
        <authorList>
            <person name="Araujo J.E."/>
            <person name="Taketani R.G."/>
            <person name="Silva M.C.P."/>
            <person name="Loureco M.V."/>
            <person name="Andreote F.D."/>
        </authorList>
    </citation>
    <scope>NUCLEOTIDE SEQUENCE [LARGE SCALE GENOMIC DNA]</scope>
    <source>
        <strain evidence="17 18">Nap-Phe MGV</strain>
    </source>
</reference>
<comment type="catalytic activity">
    <reaction evidence="14">
        <text>pyruvate + ATP = phosphoenolpyruvate + ADP + H(+)</text>
        <dbReference type="Rhea" id="RHEA:18157"/>
        <dbReference type="ChEBI" id="CHEBI:15361"/>
        <dbReference type="ChEBI" id="CHEBI:15378"/>
        <dbReference type="ChEBI" id="CHEBI:30616"/>
        <dbReference type="ChEBI" id="CHEBI:58702"/>
        <dbReference type="ChEBI" id="CHEBI:456216"/>
        <dbReference type="EC" id="2.7.1.40"/>
    </reaction>
</comment>
<dbReference type="InterPro" id="IPR015793">
    <property type="entry name" value="Pyrv_Knase_brl"/>
</dbReference>
<feature type="domain" description="Pyruvate kinase barrel" evidence="15">
    <location>
        <begin position="12"/>
        <end position="329"/>
    </location>
</feature>
<dbReference type="GO" id="GO:0030955">
    <property type="term" value="F:potassium ion binding"/>
    <property type="evidence" value="ECO:0007669"/>
    <property type="project" value="UniProtKB-UniRule"/>
</dbReference>
<dbReference type="GO" id="GO:0000287">
    <property type="term" value="F:magnesium ion binding"/>
    <property type="evidence" value="ECO:0007669"/>
    <property type="project" value="UniProtKB-UniRule"/>
</dbReference>
<accession>A0A2S8GES9</accession>
<evidence type="ECO:0000256" key="9">
    <source>
        <dbReference type="ARBA" id="ARBA00022840"/>
    </source>
</evidence>
<dbReference type="SUPFAM" id="SSF51621">
    <property type="entry name" value="Phosphoenolpyruvate/pyruvate domain"/>
    <property type="match status" value="1"/>
</dbReference>
<comment type="cofactor">
    <cofactor evidence="1">
        <name>K(+)</name>
        <dbReference type="ChEBI" id="CHEBI:29103"/>
    </cofactor>
</comment>
<dbReference type="InterPro" id="IPR015813">
    <property type="entry name" value="Pyrv/PenolPyrv_kinase-like_dom"/>
</dbReference>
<evidence type="ECO:0000256" key="10">
    <source>
        <dbReference type="ARBA" id="ARBA00022842"/>
    </source>
</evidence>
<dbReference type="Pfam" id="PF00224">
    <property type="entry name" value="PK"/>
    <property type="match status" value="1"/>
</dbReference>
<evidence type="ECO:0000256" key="14">
    <source>
        <dbReference type="RuleBase" id="RU000504"/>
    </source>
</evidence>
<keyword evidence="5 14" id="KW-0808">Transferase</keyword>
<evidence type="ECO:0000256" key="1">
    <source>
        <dbReference type="ARBA" id="ARBA00001958"/>
    </source>
</evidence>
<dbReference type="AlphaFoldDB" id="A0A2S8GES9"/>
<dbReference type="InterPro" id="IPR001697">
    <property type="entry name" value="Pyr_Knase"/>
</dbReference>
<keyword evidence="6" id="KW-0479">Metal-binding</keyword>
<dbReference type="PANTHER" id="PTHR11817">
    <property type="entry name" value="PYRUVATE KINASE"/>
    <property type="match status" value="1"/>
</dbReference>
<evidence type="ECO:0000313" key="18">
    <source>
        <dbReference type="Proteomes" id="UP000237819"/>
    </source>
</evidence>
<comment type="caution">
    <text evidence="17">The sequence shown here is derived from an EMBL/GenBank/DDBJ whole genome shotgun (WGS) entry which is preliminary data.</text>
</comment>
<dbReference type="Pfam" id="PF02887">
    <property type="entry name" value="PK_C"/>
    <property type="match status" value="1"/>
</dbReference>
<dbReference type="NCBIfam" id="TIGR01064">
    <property type="entry name" value="pyruv_kin"/>
    <property type="match status" value="1"/>
</dbReference>
<feature type="domain" description="Pyruvate kinase C-terminal" evidence="16">
    <location>
        <begin position="367"/>
        <end position="467"/>
    </location>
</feature>
<evidence type="ECO:0000259" key="15">
    <source>
        <dbReference type="Pfam" id="PF00224"/>
    </source>
</evidence>
<evidence type="ECO:0000256" key="4">
    <source>
        <dbReference type="ARBA" id="ARBA00012142"/>
    </source>
</evidence>
<dbReference type="Gene3D" id="3.40.1380.20">
    <property type="entry name" value="Pyruvate kinase, C-terminal domain"/>
    <property type="match status" value="1"/>
</dbReference>
<evidence type="ECO:0000259" key="16">
    <source>
        <dbReference type="Pfam" id="PF02887"/>
    </source>
</evidence>
<dbReference type="EMBL" id="PUHZ01000024">
    <property type="protein sequence ID" value="PQO42962.1"/>
    <property type="molecule type" value="Genomic_DNA"/>
</dbReference>
<evidence type="ECO:0000256" key="6">
    <source>
        <dbReference type="ARBA" id="ARBA00022723"/>
    </source>
</evidence>
<evidence type="ECO:0000256" key="12">
    <source>
        <dbReference type="ARBA" id="ARBA00023317"/>
    </source>
</evidence>
<comment type="pathway">
    <text evidence="2 14">Carbohydrate degradation; glycolysis; pyruvate from D-glyceraldehyde 3-phosphate: step 5/5.</text>
</comment>
<dbReference type="Gene3D" id="2.40.33.10">
    <property type="entry name" value="PK beta-barrel domain-like"/>
    <property type="match status" value="1"/>
</dbReference>
<dbReference type="OrthoDB" id="9812123at2"/>
<evidence type="ECO:0000313" key="17">
    <source>
        <dbReference type="EMBL" id="PQO42962.1"/>
    </source>
</evidence>
<keyword evidence="12 17" id="KW-0670">Pyruvate</keyword>
<name>A0A2S8GES9_9BACT</name>
<dbReference type="RefSeq" id="WP_105338174.1">
    <property type="nucleotide sequence ID" value="NZ_PUHZ01000024.1"/>
</dbReference>
<evidence type="ECO:0000256" key="5">
    <source>
        <dbReference type="ARBA" id="ARBA00022679"/>
    </source>
</evidence>
<organism evidence="17 18">
    <name type="scientific">Blastopirellula marina</name>
    <dbReference type="NCBI Taxonomy" id="124"/>
    <lineage>
        <taxon>Bacteria</taxon>
        <taxon>Pseudomonadati</taxon>
        <taxon>Planctomycetota</taxon>
        <taxon>Planctomycetia</taxon>
        <taxon>Pirellulales</taxon>
        <taxon>Pirellulaceae</taxon>
        <taxon>Blastopirellula</taxon>
    </lineage>
</organism>
<evidence type="ECO:0000256" key="2">
    <source>
        <dbReference type="ARBA" id="ARBA00004997"/>
    </source>
</evidence>
<dbReference type="EC" id="2.7.1.40" evidence="4 13"/>
<dbReference type="PRINTS" id="PR01050">
    <property type="entry name" value="PYRUVTKNASE"/>
</dbReference>
<protein>
    <recommendedName>
        <fullName evidence="4 13">Pyruvate kinase</fullName>
        <ecNumber evidence="4 13">2.7.1.40</ecNumber>
    </recommendedName>
</protein>
<dbReference type="InterPro" id="IPR015795">
    <property type="entry name" value="Pyrv_Knase_C"/>
</dbReference>
<keyword evidence="10 14" id="KW-0460">Magnesium</keyword>
<dbReference type="GO" id="GO:0004743">
    <property type="term" value="F:pyruvate kinase activity"/>
    <property type="evidence" value="ECO:0007669"/>
    <property type="project" value="UniProtKB-UniRule"/>
</dbReference>
<evidence type="ECO:0000256" key="7">
    <source>
        <dbReference type="ARBA" id="ARBA00022741"/>
    </source>
</evidence>
<dbReference type="SUPFAM" id="SSF50800">
    <property type="entry name" value="PK beta-barrel domain-like"/>
    <property type="match status" value="1"/>
</dbReference>
<dbReference type="Gene3D" id="3.20.20.60">
    <property type="entry name" value="Phosphoenolpyruvate-binding domains"/>
    <property type="match status" value="1"/>
</dbReference>
<keyword evidence="7" id="KW-0547">Nucleotide-binding</keyword>
<dbReference type="InterPro" id="IPR015806">
    <property type="entry name" value="Pyrv_Knase_insert_dom_sf"/>
</dbReference>
<keyword evidence="11 14" id="KW-0324">Glycolysis</keyword>
<dbReference type="GO" id="GO:0005524">
    <property type="term" value="F:ATP binding"/>
    <property type="evidence" value="ECO:0007669"/>
    <property type="project" value="UniProtKB-KW"/>
</dbReference>
<evidence type="ECO:0000256" key="13">
    <source>
        <dbReference type="NCBIfam" id="TIGR01064"/>
    </source>
</evidence>
<dbReference type="FunFam" id="2.40.33.10:FF:000001">
    <property type="entry name" value="Pyruvate kinase"/>
    <property type="match status" value="1"/>
</dbReference>
<sequence length="490" mass="53652">MSAARLLPQRARTKIVATVGPACNTPEMLEQMILAGVDVFRLNLAHGELTEHSRVVDTIREISEKLKRPVATLADLSGPKIRLGTLVQDPIYCVEEQMFRFIRGDVANDANELVSNYEPLIDEVKVGDQVMLADGTITMEVVEKTDDTATCVVVAGGILRSRQGINLPGTRLSVETITPRDRDHVRWAAETDLDYVSLSFVREADDIRQLRDLLQAHESRAMVIAKIEKREALENLEEIVEVSNGVMVARGDLGVEIDVAEVAAAQKKIVKTCTRIGRPVIVATQMLDSMTKNNRPTRAEATDVANAILDGADACMLSQETAVGEHPVTVIKMMNRIMMATEKMLCEDIAYSHRGEEIGLVHPVTQAVVSGATRTADLLNAKLMVMATRTGGTALTKAKIRDCITTIGVSDSKAALRRMCLYWGIIPIDGAPVHNGIQLRRFVDKWGFENSVLKPNDRVVFVTGGGIMQSAEYIVVVHKVEAPEGYGSTE</sequence>
<evidence type="ECO:0000256" key="11">
    <source>
        <dbReference type="ARBA" id="ARBA00023152"/>
    </source>
</evidence>